<evidence type="ECO:0000256" key="10">
    <source>
        <dbReference type="SAM" id="MobiDB-lite"/>
    </source>
</evidence>
<dbReference type="PANTHER" id="PTHR32248:SF4">
    <property type="entry name" value="RNA POLYMERASE SIGMA-54 FACTOR"/>
    <property type="match status" value="1"/>
</dbReference>
<dbReference type="Gene3D" id="1.10.10.60">
    <property type="entry name" value="Homeodomain-like"/>
    <property type="match status" value="1"/>
</dbReference>
<dbReference type="PROSITE" id="PS00718">
    <property type="entry name" value="SIGMA54_2"/>
    <property type="match status" value="1"/>
</dbReference>
<keyword evidence="6 9" id="KW-0731">Sigma factor</keyword>
<evidence type="ECO:0000256" key="8">
    <source>
        <dbReference type="ARBA" id="ARBA00023163"/>
    </source>
</evidence>
<feature type="domain" description="RNA polymerase sigma factor 54 core-binding" evidence="12">
    <location>
        <begin position="155"/>
        <end position="338"/>
    </location>
</feature>
<evidence type="ECO:0000313" key="13">
    <source>
        <dbReference type="EMBL" id="MFC4351049.1"/>
    </source>
</evidence>
<dbReference type="NCBIfam" id="NF009118">
    <property type="entry name" value="PRK12469.1"/>
    <property type="match status" value="1"/>
</dbReference>
<comment type="function">
    <text evidence="9">Sigma factors are initiation factors that promote the attachment of RNA polymerase to specific initiation sites and are then released.</text>
</comment>
<dbReference type="InterPro" id="IPR007634">
    <property type="entry name" value="RNA_pol_sigma_54_DNA-bd"/>
</dbReference>
<feature type="compositionally biased region" description="Acidic residues" evidence="10">
    <location>
        <begin position="116"/>
        <end position="129"/>
    </location>
</feature>
<feature type="compositionally biased region" description="Basic and acidic residues" evidence="10">
    <location>
        <begin position="90"/>
        <end position="100"/>
    </location>
</feature>
<dbReference type="EMBL" id="JBHSCW010000003">
    <property type="protein sequence ID" value="MFC4351049.1"/>
    <property type="molecule type" value="Genomic_DNA"/>
</dbReference>
<accession>A0ABV8UKL2</accession>
<keyword evidence="2 9" id="KW-0240">DNA-directed RNA polymerase</keyword>
<keyword evidence="3 9" id="KW-0808">Transferase</keyword>
<keyword evidence="14" id="KW-1185">Reference proteome</keyword>
<dbReference type="Proteomes" id="UP001595799">
    <property type="component" value="Unassembled WGS sequence"/>
</dbReference>
<keyword evidence="7 9" id="KW-0238">DNA-binding</keyword>
<feature type="domain" description="RNA polymerase sigma factor 54 DNA-binding" evidence="11">
    <location>
        <begin position="355"/>
        <end position="513"/>
    </location>
</feature>
<organism evidence="13 14">
    <name type="scientific">Fodinicurvata halophila</name>
    <dbReference type="NCBI Taxonomy" id="1419723"/>
    <lineage>
        <taxon>Bacteria</taxon>
        <taxon>Pseudomonadati</taxon>
        <taxon>Pseudomonadota</taxon>
        <taxon>Alphaproteobacteria</taxon>
        <taxon>Rhodospirillales</taxon>
        <taxon>Rhodovibrionaceae</taxon>
        <taxon>Fodinicurvata</taxon>
    </lineage>
</organism>
<evidence type="ECO:0000256" key="6">
    <source>
        <dbReference type="ARBA" id="ARBA00023082"/>
    </source>
</evidence>
<name>A0ABV8UKL2_9PROT</name>
<dbReference type="InterPro" id="IPR000394">
    <property type="entry name" value="RNA_pol_sigma_54"/>
</dbReference>
<evidence type="ECO:0000259" key="12">
    <source>
        <dbReference type="Pfam" id="PF04963"/>
    </source>
</evidence>
<dbReference type="InterPro" id="IPR038709">
    <property type="entry name" value="RpoN_core-bd_sf"/>
</dbReference>
<evidence type="ECO:0000259" key="11">
    <source>
        <dbReference type="Pfam" id="PF04552"/>
    </source>
</evidence>
<dbReference type="PRINTS" id="PR00045">
    <property type="entry name" value="SIGMA54FCT"/>
</dbReference>
<comment type="similarity">
    <text evidence="1 9">Belongs to the sigma-54 factor family.</text>
</comment>
<dbReference type="RefSeq" id="WP_382421391.1">
    <property type="nucleotide sequence ID" value="NZ_JBHSCW010000003.1"/>
</dbReference>
<keyword evidence="8 9" id="KW-0804">Transcription</keyword>
<keyword evidence="5 9" id="KW-0805">Transcription regulation</keyword>
<dbReference type="Pfam" id="PF04963">
    <property type="entry name" value="Sigma54_CBD"/>
    <property type="match status" value="1"/>
</dbReference>
<keyword evidence="4 9" id="KW-0548">Nucleotidyltransferase</keyword>
<dbReference type="PROSITE" id="PS50044">
    <property type="entry name" value="SIGMA54_3"/>
    <property type="match status" value="1"/>
</dbReference>
<dbReference type="PANTHER" id="PTHR32248">
    <property type="entry name" value="RNA POLYMERASE SIGMA-54 FACTOR"/>
    <property type="match status" value="1"/>
</dbReference>
<reference evidence="14" key="1">
    <citation type="journal article" date="2019" name="Int. J. Syst. Evol. Microbiol.">
        <title>The Global Catalogue of Microorganisms (GCM) 10K type strain sequencing project: providing services to taxonomists for standard genome sequencing and annotation.</title>
        <authorList>
            <consortium name="The Broad Institute Genomics Platform"/>
            <consortium name="The Broad Institute Genome Sequencing Center for Infectious Disease"/>
            <person name="Wu L."/>
            <person name="Ma J."/>
        </authorList>
    </citation>
    <scope>NUCLEOTIDE SEQUENCE [LARGE SCALE GENOMIC DNA]</scope>
    <source>
        <strain evidence="14">CECT 8472</strain>
    </source>
</reference>
<dbReference type="NCBIfam" id="NF004596">
    <property type="entry name" value="PRK05932.1-3"/>
    <property type="match status" value="1"/>
</dbReference>
<evidence type="ECO:0000256" key="2">
    <source>
        <dbReference type="ARBA" id="ARBA00022478"/>
    </source>
</evidence>
<dbReference type="NCBIfam" id="TIGR02395">
    <property type="entry name" value="rpoN_sigma"/>
    <property type="match status" value="1"/>
</dbReference>
<dbReference type="InterPro" id="IPR007046">
    <property type="entry name" value="RNA_pol_sigma_54_core-bd"/>
</dbReference>
<evidence type="ECO:0000256" key="9">
    <source>
        <dbReference type="PIRNR" id="PIRNR000774"/>
    </source>
</evidence>
<dbReference type="Gene3D" id="1.10.10.1330">
    <property type="entry name" value="RNA polymerase sigma-54 factor, core-binding domain"/>
    <property type="match status" value="1"/>
</dbReference>
<evidence type="ECO:0000256" key="5">
    <source>
        <dbReference type="ARBA" id="ARBA00023015"/>
    </source>
</evidence>
<dbReference type="PIRSF" id="PIRSF000774">
    <property type="entry name" value="RpoN"/>
    <property type="match status" value="1"/>
</dbReference>
<evidence type="ECO:0000313" key="14">
    <source>
        <dbReference type="Proteomes" id="UP001595799"/>
    </source>
</evidence>
<dbReference type="Pfam" id="PF00309">
    <property type="entry name" value="Sigma54_AID"/>
    <property type="match status" value="1"/>
</dbReference>
<protein>
    <recommendedName>
        <fullName evidence="9">RNA polymerase sigma-54 factor</fullName>
    </recommendedName>
</protein>
<evidence type="ECO:0000256" key="4">
    <source>
        <dbReference type="ARBA" id="ARBA00022695"/>
    </source>
</evidence>
<evidence type="ECO:0000256" key="3">
    <source>
        <dbReference type="ARBA" id="ARBA00022679"/>
    </source>
</evidence>
<feature type="region of interest" description="Disordered" evidence="10">
    <location>
        <begin position="46"/>
        <end position="152"/>
    </location>
</feature>
<comment type="caution">
    <text evidence="13">The sequence shown here is derived from an EMBL/GenBank/DDBJ whole genome shotgun (WGS) entry which is preliminary data.</text>
</comment>
<evidence type="ECO:0000256" key="1">
    <source>
        <dbReference type="ARBA" id="ARBA00008798"/>
    </source>
</evidence>
<evidence type="ECO:0000256" key="7">
    <source>
        <dbReference type="ARBA" id="ARBA00023125"/>
    </source>
</evidence>
<dbReference type="PROSITE" id="PS00717">
    <property type="entry name" value="SIGMA54_1"/>
    <property type="match status" value="1"/>
</dbReference>
<dbReference type="Pfam" id="PF04552">
    <property type="entry name" value="Sigma54_DBD"/>
    <property type="match status" value="1"/>
</dbReference>
<sequence>MAVSQRLELRQSQSLVMTPQLQQAIKLLQFSSQELAEFVERELEQNPLLEREEGGEDALASAQTSEAGGEGAQTAESFGGGGSEDEAFGEDGRDSFDHALSDNLGEAGNAPLDATYEYDDNSPSDDWGGEGEWSLPSAAAGTGGSFEDEGRPADENLAAERSFRDGLLEQVQLTFATAEERLIAFYLLDGLDEAGYLQVDLDQACDQLGCTRARLEEVLATLQTLEPAGIFARDLKECLKLQLIDRNRFDPAMASLLDNLELMASRDFSKLQRVCGVDDEDFAEMLAELRQLDPKPALLYNTQPADPVVPDILMRMRPDGSWQLELNPDTLPRVLVNRVDYNRIVTRCRNRQEKEFVNEQFQAANWLVRSLHQRANTILRVSEEIVRQQDGFFRHGVSHLRPLILRTVAEAIEMHESTVSRVTNSKFISTPRGVFELKYFFSTSISGTEGGEHSSESVRHRIRSLIDDEPAGAILSDDAIVAALRRENIDIARRTVAKYRESMNIPSSVQRRRDKAQRAR</sequence>
<proteinExistence type="inferred from homology"/>
<gene>
    <name evidence="13" type="primary">rpoN</name>
    <name evidence="13" type="ORF">ACFOW6_05780</name>
</gene>